<evidence type="ECO:0000313" key="2">
    <source>
        <dbReference type="EMBL" id="ERT02459.1"/>
    </source>
</evidence>
<keyword evidence="3" id="KW-1185">Reference proteome</keyword>
<accession>U7Q3L3</accession>
<reference evidence="3" key="1">
    <citation type="journal article" date="2014" name="Genome Announc.">
        <title>Genome sequence of the pathogenic fungus Sporothrix schenckii (ATCC 58251).</title>
        <authorList>
            <person name="Cuomo C.A."/>
            <person name="Rodriguez-Del Valle N."/>
            <person name="Perez-Sanchez L."/>
            <person name="Abouelleil A."/>
            <person name="Goldberg J."/>
            <person name="Young S."/>
            <person name="Zeng Q."/>
            <person name="Birren B.W."/>
        </authorList>
    </citation>
    <scope>NUCLEOTIDE SEQUENCE [LARGE SCALE GENOMIC DNA]</scope>
    <source>
        <strain evidence="3">ATCC 58251 / de Perez 2211183</strain>
    </source>
</reference>
<organism evidence="2 3">
    <name type="scientific">Sporothrix schenckii (strain ATCC 58251 / de Perez 2211183)</name>
    <name type="common">Rose-picker's disease fungus</name>
    <dbReference type="NCBI Taxonomy" id="1391915"/>
    <lineage>
        <taxon>Eukaryota</taxon>
        <taxon>Fungi</taxon>
        <taxon>Dikarya</taxon>
        <taxon>Ascomycota</taxon>
        <taxon>Pezizomycotina</taxon>
        <taxon>Sordariomycetes</taxon>
        <taxon>Sordariomycetidae</taxon>
        <taxon>Ophiostomatales</taxon>
        <taxon>Ophiostomataceae</taxon>
        <taxon>Sporothrix</taxon>
    </lineage>
</organism>
<dbReference type="EMBL" id="KI440842">
    <property type="protein sequence ID" value="ERT02459.1"/>
    <property type="molecule type" value="Genomic_DNA"/>
</dbReference>
<dbReference type="HOGENOM" id="CLU_026032_0_0_1"/>
<evidence type="ECO:0000256" key="1">
    <source>
        <dbReference type="SAM" id="MobiDB-lite"/>
    </source>
</evidence>
<feature type="region of interest" description="Disordered" evidence="1">
    <location>
        <begin position="141"/>
        <end position="174"/>
    </location>
</feature>
<evidence type="ECO:0000313" key="3">
    <source>
        <dbReference type="Proteomes" id="UP000018087"/>
    </source>
</evidence>
<sequence>MNRYRILGWPAPDVVEQRIRAATKPTGTELSTPAELFAKAVRQGTHTLTPIECHLLGHGFRVEESAFEDDDFSDEEQERANKKAKNMASSLFNQFGIPGNREAYVAAGKEEGVNSLVVAHALMQSINAHSRKHAAKFGQPIPALWKAPGPSASTGQPAEEPAEEQEDESSRAPEPARLPAELLVGPGTPFFRRQLSSSSAVTPPGFGLLGQPPFQPQQWPGFGSGLPGSHGLPGAPGGLGLPGAPGGLGLPGAPAKAAGILDEVTKALLYIHGERRTKRMGRNDFDERFNNIVASIHGLADRFAAALPPTPLHPLFRGPLRDQIPLLPPSRVLGPNPFGLRLSHDGSQVNSAGPYTTRDELPRSSTQVAPWTVWSATIPHRMMEPSKRGMGIDEFITSIQAWTDKEEAAWRNYRAARAAARGVGQEAEAEAQPPLFFHTPPSWPISSSDKQPFNVYYESVQDTDAAKAWPSGEIQYAKHKWDAMTEGEKAVYVTLCEEQRRQAWVETFRFPRRFQ</sequence>
<name>U7Q3L3_SPOS1</name>
<protein>
    <submittedName>
        <fullName evidence="2">Uncharacterized protein</fullName>
    </submittedName>
</protein>
<dbReference type="AlphaFoldDB" id="U7Q3L3"/>
<dbReference type="OrthoDB" id="10595412at2759"/>
<proteinExistence type="predicted"/>
<gene>
    <name evidence="2" type="ORF">HMPREF1624_00758</name>
</gene>
<dbReference type="Proteomes" id="UP000018087">
    <property type="component" value="Unassembled WGS sequence"/>
</dbReference>